<organism evidence="1">
    <name type="scientific">viral metagenome</name>
    <dbReference type="NCBI Taxonomy" id="1070528"/>
    <lineage>
        <taxon>unclassified sequences</taxon>
        <taxon>metagenomes</taxon>
        <taxon>organismal metagenomes</taxon>
    </lineage>
</organism>
<evidence type="ECO:0000313" key="1">
    <source>
        <dbReference type="EMBL" id="QJA57416.1"/>
    </source>
</evidence>
<proteinExistence type="predicted"/>
<name>A0A6M3IIS9_9ZZZZ</name>
<protein>
    <submittedName>
        <fullName evidence="1">Uncharacterized protein</fullName>
    </submittedName>
</protein>
<reference evidence="1" key="1">
    <citation type="submission" date="2020-03" db="EMBL/GenBank/DDBJ databases">
        <title>The deep terrestrial virosphere.</title>
        <authorList>
            <person name="Holmfeldt K."/>
            <person name="Nilsson E."/>
            <person name="Simone D."/>
            <person name="Lopez-Fernandez M."/>
            <person name="Wu X."/>
            <person name="de Brujin I."/>
            <person name="Lundin D."/>
            <person name="Andersson A."/>
            <person name="Bertilsson S."/>
            <person name="Dopson M."/>
        </authorList>
    </citation>
    <scope>NUCLEOTIDE SEQUENCE</scope>
    <source>
        <strain evidence="1">MM415B01643</strain>
    </source>
</reference>
<dbReference type="EMBL" id="MT141272">
    <property type="protein sequence ID" value="QJA57416.1"/>
    <property type="molecule type" value="Genomic_DNA"/>
</dbReference>
<accession>A0A6M3IIS9</accession>
<sequence>MRLTIIWPIACQLYKIFRPILIKAVDDPNAEWDDYIMSIADKVFGYSA</sequence>
<gene>
    <name evidence="1" type="ORF">MM415B01643_0012</name>
</gene>
<dbReference type="AlphaFoldDB" id="A0A6M3IIS9"/>